<keyword evidence="1" id="KW-0472">Membrane</keyword>
<evidence type="ECO:0008006" key="4">
    <source>
        <dbReference type="Google" id="ProtNLM"/>
    </source>
</evidence>
<accession>A0ABY3FKJ1</accession>
<sequence>MKGIKRIWFWFTLVVCPLLIILGVATFAQLLGQYMYSQQFSFSLLSSFQIAFMCGGICAFSVFLSTLKEAKIRFFCKMS</sequence>
<evidence type="ECO:0000313" key="3">
    <source>
        <dbReference type="Proteomes" id="UP000317938"/>
    </source>
</evidence>
<dbReference type="EMBL" id="VNFF01000001">
    <property type="protein sequence ID" value="TVU86647.1"/>
    <property type="molecule type" value="Genomic_DNA"/>
</dbReference>
<organism evidence="2 3">
    <name type="scientific">Pseudoalteromonas neustonica</name>
    <dbReference type="NCBI Taxonomy" id="1840331"/>
    <lineage>
        <taxon>Bacteria</taxon>
        <taxon>Pseudomonadati</taxon>
        <taxon>Pseudomonadota</taxon>
        <taxon>Gammaproteobacteria</taxon>
        <taxon>Alteromonadales</taxon>
        <taxon>Pseudoalteromonadaceae</taxon>
        <taxon>Pseudoalteromonas</taxon>
    </lineage>
</organism>
<feature type="transmembrane region" description="Helical" evidence="1">
    <location>
        <begin position="48"/>
        <end position="67"/>
    </location>
</feature>
<proteinExistence type="predicted"/>
<protein>
    <recommendedName>
        <fullName evidence="4">DUF2975 domain-containing protein</fullName>
    </recommendedName>
</protein>
<evidence type="ECO:0000313" key="2">
    <source>
        <dbReference type="EMBL" id="TVU86647.1"/>
    </source>
</evidence>
<keyword evidence="1" id="KW-0812">Transmembrane</keyword>
<feature type="transmembrane region" description="Helical" evidence="1">
    <location>
        <begin position="7"/>
        <end position="28"/>
    </location>
</feature>
<reference evidence="2 3" key="1">
    <citation type="submission" date="2019-07" db="EMBL/GenBank/DDBJ databases">
        <title>Diversity of Bacteria from Kongsfjorden, Arctic.</title>
        <authorList>
            <person name="Yu Y."/>
        </authorList>
    </citation>
    <scope>NUCLEOTIDE SEQUENCE [LARGE SCALE GENOMIC DNA]</scope>
    <source>
        <strain evidence="2 3">SM1927</strain>
    </source>
</reference>
<comment type="caution">
    <text evidence="2">The sequence shown here is derived from an EMBL/GenBank/DDBJ whole genome shotgun (WGS) entry which is preliminary data.</text>
</comment>
<name>A0ABY3FKJ1_9GAMM</name>
<dbReference type="Proteomes" id="UP000317938">
    <property type="component" value="Unassembled WGS sequence"/>
</dbReference>
<keyword evidence="1" id="KW-1133">Transmembrane helix</keyword>
<gene>
    <name evidence="2" type="ORF">FQP85_01400</name>
</gene>
<keyword evidence="3" id="KW-1185">Reference proteome</keyword>
<evidence type="ECO:0000256" key="1">
    <source>
        <dbReference type="SAM" id="Phobius"/>
    </source>
</evidence>